<evidence type="ECO:0000313" key="2">
    <source>
        <dbReference type="EMBL" id="MRW82879.1"/>
    </source>
</evidence>
<proteinExistence type="predicted"/>
<comment type="caution">
    <text evidence="2">The sequence shown here is derived from an EMBL/GenBank/DDBJ whole genome shotgun (WGS) entry which is preliminary data.</text>
</comment>
<evidence type="ECO:0000313" key="3">
    <source>
        <dbReference type="Proteomes" id="UP000439986"/>
    </source>
</evidence>
<feature type="region of interest" description="Disordered" evidence="1">
    <location>
        <begin position="52"/>
        <end position="76"/>
    </location>
</feature>
<dbReference type="AlphaFoldDB" id="A0A844D6P8"/>
<dbReference type="EMBL" id="WKJL01000001">
    <property type="protein sequence ID" value="MRW82879.1"/>
    <property type="molecule type" value="Genomic_DNA"/>
</dbReference>
<gene>
    <name evidence="2" type="ORF">GJ698_02085</name>
</gene>
<feature type="compositionally biased region" description="Acidic residues" evidence="1">
    <location>
        <begin position="66"/>
        <end position="76"/>
    </location>
</feature>
<reference evidence="2 3" key="1">
    <citation type="submission" date="2019-11" db="EMBL/GenBank/DDBJ databases">
        <title>Novel species isolated from a subtropical stream in China.</title>
        <authorList>
            <person name="Lu H."/>
        </authorList>
    </citation>
    <scope>NUCLEOTIDE SEQUENCE [LARGE SCALE GENOMIC DNA]</scope>
    <source>
        <strain evidence="2 3">FT26W</strain>
    </source>
</reference>
<evidence type="ECO:0000256" key="1">
    <source>
        <dbReference type="SAM" id="MobiDB-lite"/>
    </source>
</evidence>
<sequence length="76" mass="8560">MPTIQYTCTGFEEAGDAEFFDTDGNYQTALHASRCFADWYAENHGWTWKWRPGYEPSDEVPAPDSPPEDPEPAAST</sequence>
<organism evidence="2 3">
    <name type="scientific">Duganella aquatilis</name>
    <dbReference type="NCBI Taxonomy" id="2666082"/>
    <lineage>
        <taxon>Bacteria</taxon>
        <taxon>Pseudomonadati</taxon>
        <taxon>Pseudomonadota</taxon>
        <taxon>Betaproteobacteria</taxon>
        <taxon>Burkholderiales</taxon>
        <taxon>Oxalobacteraceae</taxon>
        <taxon>Telluria group</taxon>
        <taxon>Duganella</taxon>
    </lineage>
</organism>
<protein>
    <submittedName>
        <fullName evidence="2">Uncharacterized protein</fullName>
    </submittedName>
</protein>
<dbReference type="Proteomes" id="UP000439986">
    <property type="component" value="Unassembled WGS sequence"/>
</dbReference>
<keyword evidence="3" id="KW-1185">Reference proteome</keyword>
<accession>A0A844D6P8</accession>
<dbReference type="RefSeq" id="WP_154355917.1">
    <property type="nucleotide sequence ID" value="NZ_WKJL01000001.1"/>
</dbReference>
<name>A0A844D6P8_9BURK</name>